<comment type="caution">
    <text evidence="1">The sequence shown here is derived from an EMBL/GenBank/DDBJ whole genome shotgun (WGS) entry which is preliminary data.</text>
</comment>
<protein>
    <submittedName>
        <fullName evidence="1">Uncharacterized protein</fullName>
    </submittedName>
</protein>
<name>M6FJ70_9LEPT</name>
<evidence type="ECO:0000313" key="2">
    <source>
        <dbReference type="Proteomes" id="UP000012101"/>
    </source>
</evidence>
<organism evidence="1 2">
    <name type="scientific">Leptospira weilii str. 2006001855</name>
    <dbReference type="NCBI Taxonomy" id="996804"/>
    <lineage>
        <taxon>Bacteria</taxon>
        <taxon>Pseudomonadati</taxon>
        <taxon>Spirochaetota</taxon>
        <taxon>Spirochaetia</taxon>
        <taxon>Leptospirales</taxon>
        <taxon>Leptospiraceae</taxon>
        <taxon>Leptospira</taxon>
    </lineage>
</organism>
<dbReference type="Proteomes" id="UP000012101">
    <property type="component" value="Unassembled WGS sequence"/>
</dbReference>
<dbReference type="AlphaFoldDB" id="M6FJ70"/>
<accession>M6FJ70</accession>
<evidence type="ECO:0000313" key="1">
    <source>
        <dbReference type="EMBL" id="EMM71172.1"/>
    </source>
</evidence>
<reference evidence="1 2" key="1">
    <citation type="submission" date="2013-01" db="EMBL/GenBank/DDBJ databases">
        <authorList>
            <person name="Harkins D.M."/>
            <person name="Durkin A.S."/>
            <person name="Brinkac L.M."/>
            <person name="Haft D.H."/>
            <person name="Selengut J.D."/>
            <person name="Sanka R."/>
            <person name="DePew J."/>
            <person name="Purushe J."/>
            <person name="Hospenthal D.R."/>
            <person name="Murray C.K."/>
            <person name="Pimentel G."/>
            <person name="Wasfy M."/>
            <person name="Vinetz J.M."/>
            <person name="Sutton G.G."/>
            <person name="Nierman W.C."/>
            <person name="Fouts D.E."/>
        </authorList>
    </citation>
    <scope>NUCLEOTIDE SEQUENCE [LARGE SCALE GENOMIC DNA]</scope>
    <source>
        <strain evidence="1 2">2006001855</strain>
    </source>
</reference>
<gene>
    <name evidence="1" type="ORF">LEP1GSC038_2319</name>
</gene>
<dbReference type="EMBL" id="AFJM02000056">
    <property type="protein sequence ID" value="EMM71172.1"/>
    <property type="molecule type" value="Genomic_DNA"/>
</dbReference>
<proteinExistence type="predicted"/>
<sequence>MGTPTFLNDKKITQKPLNLPKFMRGTKDYAPLSLVHFALYGSRKIQLNLAPYESRAILSMKFASCDDNP</sequence>